<dbReference type="AlphaFoldDB" id="A0A285X4X5"/>
<sequence length="391" mass="44096">MPEAEFFDRLEGQYASGLPFVAYRKPILNGKKNEVTAILQQDEQLYHSKDFTESGFVFAPFDTSGKAILFPENASEKLIFEQVVPEEVPAPVTFQKGEISGEKKSTHIELVTKAVEALKAGEMEKVVLSRREEVELKEKDPLKLFRDLLITYPTAFVYCWYHPKVGCWLGATPETLLKVEGNRFKTMALAGTQKFQGTTDVEWGEKEKQEQQFVTDSIRQGLEKAGVSSSGVESSEPYTARAGNLLHLRTDINGKIPNSKFQIPNNNPGSAEKIISALHPTPAVCGLPREKAKEFILSEENYDREFYTGFLGELNLQKNVQRSRTRRNVENLAYRAVKKETDLYVNLRCMQIKDGTAILYIGGGITKDSVPEDEWQETVNKAETMKKVLLK</sequence>
<dbReference type="OrthoDB" id="9806579at2"/>
<reference evidence="3" key="1">
    <citation type="submission" date="2017-09" db="EMBL/GenBank/DDBJ databases">
        <authorList>
            <person name="Varghese N."/>
            <person name="Submissions S."/>
        </authorList>
    </citation>
    <scope>NUCLEOTIDE SEQUENCE [LARGE SCALE GENOMIC DNA]</scope>
    <source>
        <strain evidence="3">CGMCC 1.12641</strain>
    </source>
</reference>
<dbReference type="SUPFAM" id="SSF56322">
    <property type="entry name" value="ADC synthase"/>
    <property type="match status" value="1"/>
</dbReference>
<gene>
    <name evidence="2" type="ORF">SAMN06296241_1939</name>
</gene>
<dbReference type="Gene3D" id="3.60.120.10">
    <property type="entry name" value="Anthranilate synthase"/>
    <property type="match status" value="1"/>
</dbReference>
<dbReference type="InterPro" id="IPR015890">
    <property type="entry name" value="Chorismate_C"/>
</dbReference>
<dbReference type="InterPro" id="IPR005801">
    <property type="entry name" value="ADC_synthase"/>
</dbReference>
<dbReference type="Proteomes" id="UP000219193">
    <property type="component" value="Unassembled WGS sequence"/>
</dbReference>
<evidence type="ECO:0000313" key="2">
    <source>
        <dbReference type="EMBL" id="SOC80390.1"/>
    </source>
</evidence>
<dbReference type="PANTHER" id="PTHR42839:SF2">
    <property type="entry name" value="ISOCHORISMATE SYNTHASE ENTC"/>
    <property type="match status" value="1"/>
</dbReference>
<keyword evidence="3" id="KW-1185">Reference proteome</keyword>
<accession>A0A285X4X5</accession>
<dbReference type="RefSeq" id="WP_097056165.1">
    <property type="nucleotide sequence ID" value="NZ_OCMF01000002.1"/>
</dbReference>
<evidence type="ECO:0000259" key="1">
    <source>
        <dbReference type="Pfam" id="PF00425"/>
    </source>
</evidence>
<name>A0A285X4X5_9FLAO</name>
<proteinExistence type="predicted"/>
<feature type="domain" description="Chorismate-utilising enzyme C-terminal" evidence="1">
    <location>
        <begin position="104"/>
        <end position="321"/>
    </location>
</feature>
<dbReference type="EMBL" id="OCMF01000002">
    <property type="protein sequence ID" value="SOC80390.1"/>
    <property type="molecule type" value="Genomic_DNA"/>
</dbReference>
<dbReference type="PANTHER" id="PTHR42839">
    <property type="entry name" value="ISOCHORISMATE SYNTHASE ENTC"/>
    <property type="match status" value="1"/>
</dbReference>
<organism evidence="2 3">
    <name type="scientific">Salinimicrobium sediminis</name>
    <dbReference type="NCBI Taxonomy" id="1343891"/>
    <lineage>
        <taxon>Bacteria</taxon>
        <taxon>Pseudomonadati</taxon>
        <taxon>Bacteroidota</taxon>
        <taxon>Flavobacteriia</taxon>
        <taxon>Flavobacteriales</taxon>
        <taxon>Flavobacteriaceae</taxon>
        <taxon>Salinimicrobium</taxon>
    </lineage>
</organism>
<protein>
    <submittedName>
        <fullName evidence="2">Isochorismate synthase</fullName>
    </submittedName>
</protein>
<evidence type="ECO:0000313" key="3">
    <source>
        <dbReference type="Proteomes" id="UP000219193"/>
    </source>
</evidence>
<dbReference type="Pfam" id="PF00425">
    <property type="entry name" value="Chorismate_bind"/>
    <property type="match status" value="2"/>
</dbReference>
<feature type="domain" description="Chorismate-utilising enzyme C-terminal" evidence="1">
    <location>
        <begin position="336"/>
        <end position="381"/>
    </location>
</feature>